<evidence type="ECO:0000256" key="1">
    <source>
        <dbReference type="ARBA" id="ARBA00004473"/>
    </source>
</evidence>
<dbReference type="Gene3D" id="1.10.720.40">
    <property type="match status" value="1"/>
</dbReference>
<dbReference type="InterPro" id="IPR052277">
    <property type="entry name" value="INM_ESCRT-Associated"/>
</dbReference>
<dbReference type="EMBL" id="CATNWA010001998">
    <property type="protein sequence ID" value="CAI9541724.1"/>
    <property type="molecule type" value="Genomic_DNA"/>
</dbReference>
<comment type="caution">
    <text evidence="10">The sequence shown here is derived from an EMBL/GenBank/DDBJ whole genome shotgun (WGS) entry which is preliminary data.</text>
</comment>
<feature type="domain" description="LEM" evidence="9">
    <location>
        <begin position="1"/>
        <end position="45"/>
    </location>
</feature>
<feature type="region of interest" description="Disordered" evidence="7">
    <location>
        <begin position="16"/>
        <end position="142"/>
    </location>
</feature>
<evidence type="ECO:0000313" key="11">
    <source>
        <dbReference type="Proteomes" id="UP001162483"/>
    </source>
</evidence>
<dbReference type="Pfam" id="PF09402">
    <property type="entry name" value="MSC"/>
    <property type="match status" value="1"/>
</dbReference>
<feature type="transmembrane region" description="Helical" evidence="8">
    <location>
        <begin position="558"/>
        <end position="583"/>
    </location>
</feature>
<accession>A0ABN9B1U2</accession>
<protein>
    <recommendedName>
        <fullName evidence="9">LEM domain-containing protein</fullName>
    </recommendedName>
</protein>
<evidence type="ECO:0000256" key="7">
    <source>
        <dbReference type="SAM" id="MobiDB-lite"/>
    </source>
</evidence>
<evidence type="ECO:0000256" key="5">
    <source>
        <dbReference type="ARBA" id="ARBA00023136"/>
    </source>
</evidence>
<keyword evidence="4 8" id="KW-1133">Transmembrane helix</keyword>
<sequence>MAAMRNMSDAELKAELQELGVTPGPITDSTRGVYQKKLQKLKAESAKSQKKSSGRTRRSEGNTRSRRSEPLEDKGEDWEDEEDSSPVLGRNSYGGRSERAEDSYSSYSKGVPAHVGGTGQGRSDRSPLLGGHLGRSTAEYGGYSEYENRSSLGVERAPRTTFDYSGILEQNRSSQGADRYTRNTSDYGGYLGQEVRSSMGGERFTRNTSDYSGYLGQEVRPSLADDRFPKTTSSYGSMEKEVMSSTVGDRFPKTTSRFGSLGHEARSYVGDDRFTKTASDYGSMGQEVRSTLGVDRFSKTTSDYGSMEQEARSSLGGERFARSTPDYGGYLGQEIRLRSAGERSSRSGLPINRDEGRPWYRYNEGGAKDQLSYKNYPNLSQGKSALSKPNWSRTLEYYLSKLVRALSVGLCIVFFGILIMKSEILYGTQQDDIKLIPPDCEGKADKYCQAMQKQTILQILSELYNFLSIEAGSFECGNPSGLQSKCIPIKRAKEHVMNAFDHAPEKFDSALDWLLNRDEHLGIWAKGEDGEIVSTSFLVSCVESSRPHLGITCRLTNALYTAISNLFLALFGVFVLWLFLIYLRYHWRKLEEEEKQMFAMVEKIIDVVKHHYKDYQQRIEQNPFIGILHVRDTLIMPQDKKLLKKVWDRAVQFIEDNESRLRTESQRVAGADLLVWRWTQTRHDIPSERYSPTLLSTMGR</sequence>
<evidence type="ECO:0000259" key="9">
    <source>
        <dbReference type="PROSITE" id="PS50954"/>
    </source>
</evidence>
<dbReference type="SUPFAM" id="SSF63451">
    <property type="entry name" value="LEM domain"/>
    <property type="match status" value="1"/>
</dbReference>
<dbReference type="Gene3D" id="1.10.10.1180">
    <property type="entry name" value="MAN1, winged-helix domain"/>
    <property type="match status" value="1"/>
</dbReference>
<feature type="compositionally biased region" description="Basic and acidic residues" evidence="7">
    <location>
        <begin position="57"/>
        <end position="73"/>
    </location>
</feature>
<name>A0ABN9B1U2_9NEOB</name>
<comment type="subcellular location">
    <subcellularLocation>
        <location evidence="1">Nucleus inner membrane</location>
        <topology evidence="1">Multi-pass membrane protein</topology>
    </subcellularLocation>
</comment>
<keyword evidence="6" id="KW-0539">Nucleus</keyword>
<dbReference type="Pfam" id="PF03020">
    <property type="entry name" value="LEM"/>
    <property type="match status" value="1"/>
</dbReference>
<evidence type="ECO:0000256" key="6">
    <source>
        <dbReference type="ARBA" id="ARBA00023242"/>
    </source>
</evidence>
<feature type="compositionally biased region" description="Acidic residues" evidence="7">
    <location>
        <begin position="74"/>
        <end position="84"/>
    </location>
</feature>
<proteinExistence type="predicted"/>
<dbReference type="InterPro" id="IPR011015">
    <property type="entry name" value="LEM/LEM-like_dom_sf"/>
</dbReference>
<evidence type="ECO:0000256" key="2">
    <source>
        <dbReference type="ARBA" id="ARBA00022553"/>
    </source>
</evidence>
<evidence type="ECO:0000256" key="4">
    <source>
        <dbReference type="ARBA" id="ARBA00022989"/>
    </source>
</evidence>
<dbReference type="SMART" id="SM00540">
    <property type="entry name" value="LEM"/>
    <property type="match status" value="1"/>
</dbReference>
<keyword evidence="2" id="KW-0597">Phosphoprotein</keyword>
<dbReference type="PANTHER" id="PTHR13428:SF8">
    <property type="entry name" value="LEM DOMAIN-CONTAINING PROTEIN 2"/>
    <property type="match status" value="1"/>
</dbReference>
<evidence type="ECO:0000313" key="10">
    <source>
        <dbReference type="EMBL" id="CAI9541724.1"/>
    </source>
</evidence>
<evidence type="ECO:0000256" key="8">
    <source>
        <dbReference type="SAM" id="Phobius"/>
    </source>
</evidence>
<keyword evidence="11" id="KW-1185">Reference proteome</keyword>
<dbReference type="InterPro" id="IPR003887">
    <property type="entry name" value="LEM_dom"/>
</dbReference>
<keyword evidence="5 8" id="KW-0472">Membrane</keyword>
<gene>
    <name evidence="10" type="ORF">SPARVUS_LOCUS1974056</name>
</gene>
<dbReference type="CDD" id="cd12934">
    <property type="entry name" value="LEM"/>
    <property type="match status" value="1"/>
</dbReference>
<dbReference type="InterPro" id="IPR018996">
    <property type="entry name" value="Man1/Src1-like_C"/>
</dbReference>
<keyword evidence="3 8" id="KW-0812">Transmembrane</keyword>
<dbReference type="PANTHER" id="PTHR13428">
    <property type="entry name" value="INNER NUCLEAR MEMBRANE PROTEIN MAN1 LEM DOMAIN CONTAINING PROTEIN"/>
    <property type="match status" value="1"/>
</dbReference>
<dbReference type="PROSITE" id="PS50954">
    <property type="entry name" value="LEM"/>
    <property type="match status" value="1"/>
</dbReference>
<reference evidence="10" key="1">
    <citation type="submission" date="2023-05" db="EMBL/GenBank/DDBJ databases">
        <authorList>
            <person name="Stuckert A."/>
        </authorList>
    </citation>
    <scope>NUCLEOTIDE SEQUENCE</scope>
</reference>
<organism evidence="10 11">
    <name type="scientific">Staurois parvus</name>
    <dbReference type="NCBI Taxonomy" id="386267"/>
    <lineage>
        <taxon>Eukaryota</taxon>
        <taxon>Metazoa</taxon>
        <taxon>Chordata</taxon>
        <taxon>Craniata</taxon>
        <taxon>Vertebrata</taxon>
        <taxon>Euteleostomi</taxon>
        <taxon>Amphibia</taxon>
        <taxon>Batrachia</taxon>
        <taxon>Anura</taxon>
        <taxon>Neobatrachia</taxon>
        <taxon>Ranoidea</taxon>
        <taxon>Ranidae</taxon>
        <taxon>Staurois</taxon>
    </lineage>
</organism>
<dbReference type="InterPro" id="IPR041885">
    <property type="entry name" value="MAN1_winged_helix_dom"/>
</dbReference>
<dbReference type="Proteomes" id="UP001162483">
    <property type="component" value="Unassembled WGS sequence"/>
</dbReference>
<evidence type="ECO:0000256" key="3">
    <source>
        <dbReference type="ARBA" id="ARBA00022692"/>
    </source>
</evidence>